<dbReference type="Proteomes" id="UP001596157">
    <property type="component" value="Unassembled WGS sequence"/>
</dbReference>
<evidence type="ECO:0000259" key="1">
    <source>
        <dbReference type="PROSITE" id="PS50075"/>
    </source>
</evidence>
<name>A0ABW0EK36_9PSEU</name>
<dbReference type="SUPFAM" id="SSF47336">
    <property type="entry name" value="ACP-like"/>
    <property type="match status" value="1"/>
</dbReference>
<dbReference type="EMBL" id="JBHSKF010000002">
    <property type="protein sequence ID" value="MFC5286668.1"/>
    <property type="molecule type" value="Genomic_DNA"/>
</dbReference>
<sequence length="84" mass="9200">MTHAVDLEDLRVVLAEIIEVEPEQVGEDLPLVQALGMDSLTALEVVVVLEKRYGVSFSEDDMRAVTTLRSAYELLLGKTAAVRA</sequence>
<proteinExistence type="predicted"/>
<accession>A0ABW0EK36</accession>
<dbReference type="InterPro" id="IPR009081">
    <property type="entry name" value="PP-bd_ACP"/>
</dbReference>
<dbReference type="Gene3D" id="1.10.1200.10">
    <property type="entry name" value="ACP-like"/>
    <property type="match status" value="1"/>
</dbReference>
<dbReference type="Pfam" id="PF00550">
    <property type="entry name" value="PP-binding"/>
    <property type="match status" value="1"/>
</dbReference>
<gene>
    <name evidence="2" type="ORF">ACFPM7_06360</name>
</gene>
<dbReference type="InterPro" id="IPR036736">
    <property type="entry name" value="ACP-like_sf"/>
</dbReference>
<dbReference type="PROSITE" id="PS50075">
    <property type="entry name" value="CARRIER"/>
    <property type="match status" value="1"/>
</dbReference>
<comment type="caution">
    <text evidence="2">The sequence shown here is derived from an EMBL/GenBank/DDBJ whole genome shotgun (WGS) entry which is preliminary data.</text>
</comment>
<protein>
    <submittedName>
        <fullName evidence="2">Acyl carrier protein</fullName>
    </submittedName>
</protein>
<dbReference type="RefSeq" id="WP_378244814.1">
    <property type="nucleotide sequence ID" value="NZ_JBHSKF010000002.1"/>
</dbReference>
<evidence type="ECO:0000313" key="2">
    <source>
        <dbReference type="EMBL" id="MFC5286668.1"/>
    </source>
</evidence>
<organism evidence="2 3">
    <name type="scientific">Actinokineospora guangxiensis</name>
    <dbReference type="NCBI Taxonomy" id="1490288"/>
    <lineage>
        <taxon>Bacteria</taxon>
        <taxon>Bacillati</taxon>
        <taxon>Actinomycetota</taxon>
        <taxon>Actinomycetes</taxon>
        <taxon>Pseudonocardiales</taxon>
        <taxon>Pseudonocardiaceae</taxon>
        <taxon>Actinokineospora</taxon>
    </lineage>
</organism>
<keyword evidence="3" id="KW-1185">Reference proteome</keyword>
<reference evidence="3" key="1">
    <citation type="journal article" date="2019" name="Int. J. Syst. Evol. Microbiol.">
        <title>The Global Catalogue of Microorganisms (GCM) 10K type strain sequencing project: providing services to taxonomists for standard genome sequencing and annotation.</title>
        <authorList>
            <consortium name="The Broad Institute Genomics Platform"/>
            <consortium name="The Broad Institute Genome Sequencing Center for Infectious Disease"/>
            <person name="Wu L."/>
            <person name="Ma J."/>
        </authorList>
    </citation>
    <scope>NUCLEOTIDE SEQUENCE [LARGE SCALE GENOMIC DNA]</scope>
    <source>
        <strain evidence="3">CCUG 59778</strain>
    </source>
</reference>
<evidence type="ECO:0000313" key="3">
    <source>
        <dbReference type="Proteomes" id="UP001596157"/>
    </source>
</evidence>
<feature type="domain" description="Carrier" evidence="1">
    <location>
        <begin position="4"/>
        <end position="79"/>
    </location>
</feature>